<dbReference type="Pfam" id="PF17774">
    <property type="entry name" value="YlmH_RBD"/>
    <property type="match status" value="1"/>
</dbReference>
<accession>A0A1H9KMP5</accession>
<dbReference type="eggNOG" id="COG2302">
    <property type="taxonomic scope" value="Bacteria"/>
</dbReference>
<dbReference type="Gene3D" id="3.30.1370.160">
    <property type="match status" value="1"/>
</dbReference>
<dbReference type="EMBL" id="FOGJ01000001">
    <property type="protein sequence ID" value="SER00205.1"/>
    <property type="molecule type" value="Genomic_DNA"/>
</dbReference>
<protein>
    <submittedName>
        <fullName evidence="3">RNA-binding protein YlmH, contains S4-like domain</fullName>
    </submittedName>
</protein>
<evidence type="ECO:0000256" key="1">
    <source>
        <dbReference type="PROSITE-ProRule" id="PRU00182"/>
    </source>
</evidence>
<dbReference type="PROSITE" id="PS50889">
    <property type="entry name" value="S4"/>
    <property type="match status" value="1"/>
</dbReference>
<evidence type="ECO:0000313" key="4">
    <source>
        <dbReference type="Proteomes" id="UP000182584"/>
    </source>
</evidence>
<dbReference type="InterPro" id="IPR012677">
    <property type="entry name" value="Nucleotide-bd_a/b_plait_sf"/>
</dbReference>
<evidence type="ECO:0000313" key="3">
    <source>
        <dbReference type="EMBL" id="SER00205.1"/>
    </source>
</evidence>
<dbReference type="AlphaFoldDB" id="A0A1H9KMP5"/>
<name>A0A1H9KMP5_BUTFI</name>
<dbReference type="Gene3D" id="3.30.70.330">
    <property type="match status" value="1"/>
</dbReference>
<feature type="domain" description="RNA-binding S4" evidence="2">
    <location>
        <begin position="194"/>
        <end position="252"/>
    </location>
</feature>
<dbReference type="InterPro" id="IPR040591">
    <property type="entry name" value="RqcP2_RBD"/>
</dbReference>
<sequence>MENDNSMLIGHIKDLASRAYQNDYTTHTNFLGLSELAAVLDEINKSGGSAANQVYNGVKFTLYGGYEDSERNVLCFLPSYLDAENLKLQEDEGGSIVSCLKVVPVNAKFADKLTHRDFLGSLMNLGIERDIIGDILVSEDGQVAYLFILKNMEELICKELIRIKHTSVKCIPVSNKECDIRPSFEEISGSVASERLDAVLSLVYRISRSQAQELVSRQLVFIDGRCAFSAGYDLKEGSRVSVRGHGKFKYLGQTGSTRKGRLMIKVAVYK</sequence>
<dbReference type="RefSeq" id="WP_074753716.1">
    <property type="nucleotide sequence ID" value="NZ_FOGJ01000001.1"/>
</dbReference>
<gene>
    <name evidence="3" type="ORF">SAMN04487884_101102</name>
</gene>
<dbReference type="SMART" id="SM00363">
    <property type="entry name" value="S4"/>
    <property type="match status" value="1"/>
</dbReference>
<dbReference type="CDD" id="cd00165">
    <property type="entry name" value="S4"/>
    <property type="match status" value="1"/>
</dbReference>
<evidence type="ECO:0000259" key="2">
    <source>
        <dbReference type="SMART" id="SM00363"/>
    </source>
</evidence>
<proteinExistence type="predicted"/>
<dbReference type="InterPro" id="IPR036986">
    <property type="entry name" value="S4_RNA-bd_sf"/>
</dbReference>
<dbReference type="Pfam" id="PF01479">
    <property type="entry name" value="S4"/>
    <property type="match status" value="1"/>
</dbReference>
<dbReference type="InterPro" id="IPR002942">
    <property type="entry name" value="S4_RNA-bd"/>
</dbReference>
<reference evidence="3 4" key="1">
    <citation type="submission" date="2016-10" db="EMBL/GenBank/DDBJ databases">
        <authorList>
            <person name="de Groot N.N."/>
        </authorList>
    </citation>
    <scope>NUCLEOTIDE SEQUENCE [LARGE SCALE GENOMIC DNA]</scope>
    <source>
        <strain evidence="3 4">AR40</strain>
    </source>
</reference>
<dbReference type="GO" id="GO:0003723">
    <property type="term" value="F:RNA binding"/>
    <property type="evidence" value="ECO:0007669"/>
    <property type="project" value="UniProtKB-KW"/>
</dbReference>
<dbReference type="SUPFAM" id="SSF55174">
    <property type="entry name" value="Alpha-L RNA-binding motif"/>
    <property type="match status" value="1"/>
</dbReference>
<organism evidence="3 4">
    <name type="scientific">Butyrivibrio fibrisolvens</name>
    <dbReference type="NCBI Taxonomy" id="831"/>
    <lineage>
        <taxon>Bacteria</taxon>
        <taxon>Bacillati</taxon>
        <taxon>Bacillota</taxon>
        <taxon>Clostridia</taxon>
        <taxon>Lachnospirales</taxon>
        <taxon>Lachnospiraceae</taxon>
        <taxon>Butyrivibrio</taxon>
    </lineage>
</organism>
<keyword evidence="1" id="KW-0694">RNA-binding</keyword>
<dbReference type="Proteomes" id="UP000182584">
    <property type="component" value="Unassembled WGS sequence"/>
</dbReference>
<dbReference type="Gene3D" id="3.10.290.10">
    <property type="entry name" value="RNA-binding S4 domain"/>
    <property type="match status" value="1"/>
</dbReference>